<proteinExistence type="predicted"/>
<evidence type="ECO:0000313" key="3">
    <source>
        <dbReference type="Proteomes" id="UP000009011"/>
    </source>
</evidence>
<evidence type="ECO:0000256" key="1">
    <source>
        <dbReference type="SAM" id="SignalP"/>
    </source>
</evidence>
<feature type="signal peptide" evidence="1">
    <location>
        <begin position="1"/>
        <end position="21"/>
    </location>
</feature>
<dbReference type="KEGG" id="mro:MROS_0242"/>
<dbReference type="HOGENOM" id="CLU_050831_0_0_10"/>
<dbReference type="OrthoDB" id="9802177at2"/>
<feature type="chain" id="PRO_5003707557" evidence="1">
    <location>
        <begin position="22"/>
        <end position="404"/>
    </location>
</feature>
<dbReference type="PATRIC" id="fig|1191523.3.peg.248"/>
<sequence>MKKIIRLFVISLLILPGALLSQNNNWGVDFHGFVKTDFFYDTHEVITAREGHFLLYPSNDKYDVNGKIINDRGSFNILSIQTRLTGKITAPDVLGAKTGGIIEGAFFGHSEGDINGFRLRHAFVKLEWENTSLLAGQYWHPMFVTEVFPDVVSFNTGAPFQPFSRNPQLRITQKVGISRFIFAAYSQRDFASPGPEGSSSIYLRNSGIPGLHFQASFNIDNLLLGAGIDYKSLLPEKASENNFYSDNKVQSFSAVAFGKLTSGDFTAKLEGVYGQNLFDLLMLGGYAVNETDINSGVKNFTNLNIYSVWTDLSYGKDVQIGLFAGYTQNNGAENNVTAYYSRGSNIDYVYRISPRVVFNSGKLRIAGEVEYTVAAYGTTGSEGKVYDSKEIANLRVLTGIYLFF</sequence>
<dbReference type="eggNOG" id="ENOG502ZQC9">
    <property type="taxonomic scope" value="Bacteria"/>
</dbReference>
<dbReference type="RefSeq" id="WP_014854923.1">
    <property type="nucleotide sequence ID" value="NC_018178.1"/>
</dbReference>
<protein>
    <submittedName>
        <fullName evidence="2">Outer membrane protein</fullName>
    </submittedName>
</protein>
<organism evidence="2 3">
    <name type="scientific">Melioribacter roseus (strain DSM 23840 / JCM 17771 / VKM B-2668 / P3M-2)</name>
    <dbReference type="NCBI Taxonomy" id="1191523"/>
    <lineage>
        <taxon>Bacteria</taxon>
        <taxon>Pseudomonadati</taxon>
        <taxon>Ignavibacteriota</taxon>
        <taxon>Ignavibacteria</taxon>
        <taxon>Ignavibacteriales</taxon>
        <taxon>Melioribacteraceae</taxon>
        <taxon>Melioribacter</taxon>
    </lineage>
</organism>
<evidence type="ECO:0000313" key="2">
    <source>
        <dbReference type="EMBL" id="AFN73486.1"/>
    </source>
</evidence>
<dbReference type="Proteomes" id="UP000009011">
    <property type="component" value="Chromosome"/>
</dbReference>
<dbReference type="STRING" id="1191523.MROS_0242"/>
<keyword evidence="3" id="KW-1185">Reference proteome</keyword>
<dbReference type="SUPFAM" id="SSF56935">
    <property type="entry name" value="Porins"/>
    <property type="match status" value="1"/>
</dbReference>
<keyword evidence="1" id="KW-0732">Signal</keyword>
<dbReference type="EMBL" id="CP003557">
    <property type="protein sequence ID" value="AFN73486.1"/>
    <property type="molecule type" value="Genomic_DNA"/>
</dbReference>
<dbReference type="AlphaFoldDB" id="I7A0K2"/>
<accession>I7A0K2</accession>
<name>I7A0K2_MELRP</name>
<reference evidence="2 3" key="1">
    <citation type="journal article" date="2013" name="PLoS ONE">
        <title>Genomic analysis of Melioribacter roseus, facultatively anaerobic organotrophic bacterium representing a novel deep lineage within Bacteriodetes/Chlorobi group.</title>
        <authorList>
            <person name="Kadnikov V.V."/>
            <person name="Mardanov A.V."/>
            <person name="Podosokorskaya O.A."/>
            <person name="Gavrilov S.N."/>
            <person name="Kublanov I.V."/>
            <person name="Beletsky A.V."/>
            <person name="Bonch-Osmolovskaya E.A."/>
            <person name="Ravin N.V."/>
        </authorList>
    </citation>
    <scope>NUCLEOTIDE SEQUENCE [LARGE SCALE GENOMIC DNA]</scope>
    <source>
        <strain evidence="3">JCM 17771 / P3M-2</strain>
    </source>
</reference>
<gene>
    <name evidence="2" type="ordered locus">MROS_0242</name>
</gene>